<gene>
    <name evidence="2" type="ORF">ACFQGB_14355</name>
</gene>
<evidence type="ECO:0000259" key="1">
    <source>
        <dbReference type="Pfam" id="PF00582"/>
    </source>
</evidence>
<evidence type="ECO:0000313" key="3">
    <source>
        <dbReference type="Proteomes" id="UP001596395"/>
    </source>
</evidence>
<dbReference type="SUPFAM" id="SSF52402">
    <property type="entry name" value="Adenine nucleotide alpha hydrolases-like"/>
    <property type="match status" value="1"/>
</dbReference>
<accession>A0ABD5VK20</accession>
<dbReference type="CDD" id="cd00293">
    <property type="entry name" value="USP-like"/>
    <property type="match status" value="1"/>
</dbReference>
<reference evidence="2 3" key="1">
    <citation type="journal article" date="2019" name="Int. J. Syst. Evol. Microbiol.">
        <title>The Global Catalogue of Microorganisms (GCM) 10K type strain sequencing project: providing services to taxonomists for standard genome sequencing and annotation.</title>
        <authorList>
            <consortium name="The Broad Institute Genomics Platform"/>
            <consortium name="The Broad Institute Genome Sequencing Center for Infectious Disease"/>
            <person name="Wu L."/>
            <person name="Ma J."/>
        </authorList>
    </citation>
    <scope>NUCLEOTIDE SEQUENCE [LARGE SCALE GENOMIC DNA]</scope>
    <source>
        <strain evidence="2 3">GX26</strain>
    </source>
</reference>
<proteinExistence type="predicted"/>
<protein>
    <submittedName>
        <fullName evidence="2">Universal stress protein</fullName>
    </submittedName>
</protein>
<feature type="domain" description="UspA" evidence="1">
    <location>
        <begin position="2"/>
        <end position="122"/>
    </location>
</feature>
<dbReference type="EMBL" id="JBHSXN010000002">
    <property type="protein sequence ID" value="MFC6954048.1"/>
    <property type="molecule type" value="Genomic_DNA"/>
</dbReference>
<dbReference type="InterPro" id="IPR014729">
    <property type="entry name" value="Rossmann-like_a/b/a_fold"/>
</dbReference>
<dbReference type="InterPro" id="IPR006016">
    <property type="entry name" value="UspA"/>
</dbReference>
<dbReference type="Gene3D" id="3.40.50.620">
    <property type="entry name" value="HUPs"/>
    <property type="match status" value="1"/>
</dbReference>
<comment type="caution">
    <text evidence="2">The sequence shown here is derived from an EMBL/GenBank/DDBJ whole genome shotgun (WGS) entry which is preliminary data.</text>
</comment>
<dbReference type="Pfam" id="PF00582">
    <property type="entry name" value="Usp"/>
    <property type="match status" value="1"/>
</dbReference>
<keyword evidence="3" id="KW-1185">Reference proteome</keyword>
<organism evidence="2 3">
    <name type="scientific">Halorubellus litoreus</name>
    <dbReference type="NCBI Taxonomy" id="755308"/>
    <lineage>
        <taxon>Archaea</taxon>
        <taxon>Methanobacteriati</taxon>
        <taxon>Methanobacteriota</taxon>
        <taxon>Stenosarchaea group</taxon>
        <taxon>Halobacteria</taxon>
        <taxon>Halobacteriales</taxon>
        <taxon>Halorubellaceae</taxon>
        <taxon>Halorubellus</taxon>
    </lineage>
</organism>
<sequence>MRVLLGVAGGEESMRALESTVERAVEAGDDLTIAVIEKDDMEQSPEDVADEARTVAERHGLDVDVRFLDGDPGASLVDTAEREGFDELAIGGGTESPMGKIRLGPVTEFVLLNATTSVRLVR</sequence>
<name>A0ABD5VK20_9EURY</name>
<dbReference type="AlphaFoldDB" id="A0ABD5VK20"/>
<dbReference type="RefSeq" id="WP_336350990.1">
    <property type="nucleotide sequence ID" value="NZ_JAZAQL010000002.1"/>
</dbReference>
<dbReference type="Proteomes" id="UP001596395">
    <property type="component" value="Unassembled WGS sequence"/>
</dbReference>
<evidence type="ECO:0000313" key="2">
    <source>
        <dbReference type="EMBL" id="MFC6954048.1"/>
    </source>
</evidence>